<dbReference type="Pfam" id="PF00912">
    <property type="entry name" value="Transgly"/>
    <property type="match status" value="1"/>
</dbReference>
<sequence length="184" mass="21369">MRLNLKISSWVIVIIVVLPLISFAIYDLFYFQPHRVEITRLIQVATPEESEPPAMIVQLARISTDENLDWLAARLIIDNLNIRHETESMTYWHLKSFLWLQLVRIHLTEQEQLTLYLAQVHTGKDSKGFSYASYALFNKPLSELNVEEAATIAALPYAPNIFAKHPDLLTKRREYLLSKLDKSF</sequence>
<evidence type="ECO:0000313" key="3">
    <source>
        <dbReference type="EMBL" id="MCG9965775.1"/>
    </source>
</evidence>
<dbReference type="EMBL" id="JACSDI010000019">
    <property type="protein sequence ID" value="MCG9965775.1"/>
    <property type="molecule type" value="Genomic_DNA"/>
</dbReference>
<keyword evidence="1" id="KW-1133">Transmembrane helix</keyword>
<feature type="domain" description="Glycosyl transferase family 51" evidence="2">
    <location>
        <begin position="106"/>
        <end position="180"/>
    </location>
</feature>
<dbReference type="RefSeq" id="WP_240132252.1">
    <property type="nucleotide sequence ID" value="NZ_JACSDI010000019.1"/>
</dbReference>
<gene>
    <name evidence="3" type="ORF">H9J30_17905</name>
</gene>
<reference evidence="3 4" key="1">
    <citation type="submission" date="2020-08" db="EMBL/GenBank/DDBJ databases">
        <title>Whole genome sequence of Shewanella sp strain PS-2.</title>
        <authorList>
            <person name="Das S.K."/>
        </authorList>
    </citation>
    <scope>NUCLEOTIDE SEQUENCE [LARGE SCALE GENOMIC DNA]</scope>
    <source>
        <strain evidence="3 4">PS-2</strain>
    </source>
</reference>
<dbReference type="InterPro" id="IPR023346">
    <property type="entry name" value="Lysozyme-like_dom_sf"/>
</dbReference>
<accession>A0ABS9R177</accession>
<feature type="transmembrane region" description="Helical" evidence="1">
    <location>
        <begin position="7"/>
        <end position="31"/>
    </location>
</feature>
<keyword evidence="1" id="KW-0812">Transmembrane</keyword>
<evidence type="ECO:0000259" key="2">
    <source>
        <dbReference type="Pfam" id="PF00912"/>
    </source>
</evidence>
<name>A0ABS9R177_9GAMM</name>
<keyword evidence="1" id="KW-0472">Membrane</keyword>
<proteinExistence type="predicted"/>
<dbReference type="InterPro" id="IPR001264">
    <property type="entry name" value="Glyco_trans_51"/>
</dbReference>
<comment type="caution">
    <text evidence="3">The sequence shown here is derived from an EMBL/GenBank/DDBJ whole genome shotgun (WGS) entry which is preliminary data.</text>
</comment>
<dbReference type="Gene3D" id="1.10.3810.10">
    <property type="entry name" value="Biosynthetic peptidoglycan transglycosylase-like"/>
    <property type="match status" value="1"/>
</dbReference>
<protein>
    <submittedName>
        <fullName evidence="3">Transglycosylase domain-containing protein</fullName>
    </submittedName>
</protein>
<evidence type="ECO:0000256" key="1">
    <source>
        <dbReference type="SAM" id="Phobius"/>
    </source>
</evidence>
<organism evidence="3 4">
    <name type="scientific">Shewanella cutis</name>
    <dbReference type="NCBI Taxonomy" id="2766780"/>
    <lineage>
        <taxon>Bacteria</taxon>
        <taxon>Pseudomonadati</taxon>
        <taxon>Pseudomonadota</taxon>
        <taxon>Gammaproteobacteria</taxon>
        <taxon>Alteromonadales</taxon>
        <taxon>Shewanellaceae</taxon>
        <taxon>Shewanella</taxon>
    </lineage>
</organism>
<evidence type="ECO:0000313" key="4">
    <source>
        <dbReference type="Proteomes" id="UP000829384"/>
    </source>
</evidence>
<dbReference type="SUPFAM" id="SSF53955">
    <property type="entry name" value="Lysozyme-like"/>
    <property type="match status" value="1"/>
</dbReference>
<keyword evidence="4" id="KW-1185">Reference proteome</keyword>
<dbReference type="InterPro" id="IPR036950">
    <property type="entry name" value="PBP_transglycosylase"/>
</dbReference>
<dbReference type="Proteomes" id="UP000829384">
    <property type="component" value="Unassembled WGS sequence"/>
</dbReference>